<sequence length="68" mass="8157">MTDDPKAERRSVWEQPIHPPYDQHWSYERERRMFPNPSLSDRAIRYAIPAFWLFGLFALVYGAITVIF</sequence>
<evidence type="ECO:0000313" key="3">
    <source>
        <dbReference type="Proteomes" id="UP000003111"/>
    </source>
</evidence>
<keyword evidence="1" id="KW-0472">Membrane</keyword>
<protein>
    <submittedName>
        <fullName evidence="2">Uncharacterized protein</fullName>
    </submittedName>
</protein>
<reference evidence="2" key="1">
    <citation type="submission" date="2010-08" db="EMBL/GenBank/DDBJ databases">
        <authorList>
            <person name="Muzny D."/>
            <person name="Qin X."/>
            <person name="Buhay C."/>
            <person name="Dugan-Rocha S."/>
            <person name="Ding Y."/>
            <person name="Chen G."/>
            <person name="Hawes A."/>
            <person name="Holder M."/>
            <person name="Jhangiani S."/>
            <person name="Johnson A."/>
            <person name="Khan Z."/>
            <person name="Li Z."/>
            <person name="Liu W."/>
            <person name="Liu X."/>
            <person name="Perez L."/>
            <person name="Shen H."/>
            <person name="Wang Q."/>
            <person name="Watt J."/>
            <person name="Xi L."/>
            <person name="Xin Y."/>
            <person name="Zhou J."/>
            <person name="Deng J."/>
            <person name="Jiang H."/>
            <person name="Liu Y."/>
            <person name="Qu J."/>
            <person name="Song X.-Z."/>
            <person name="Zhang L."/>
            <person name="Villasana D."/>
            <person name="Johnson A."/>
            <person name="Liu J."/>
            <person name="Liyanage D."/>
            <person name="Lorensuhewa L."/>
            <person name="Robinson T."/>
            <person name="Song A."/>
            <person name="Song B.-B."/>
            <person name="Dinh H."/>
            <person name="Thornton R."/>
            <person name="Coyle M."/>
            <person name="Francisco L."/>
            <person name="Jackson L."/>
            <person name="Javaid M."/>
            <person name="Korchina V."/>
            <person name="Kovar C."/>
            <person name="Mata R."/>
            <person name="Mathew T."/>
            <person name="Ngo R."/>
            <person name="Nguyen L."/>
            <person name="Nguyen N."/>
            <person name="Okwuonu G."/>
            <person name="Ongeri F."/>
            <person name="Pham C."/>
            <person name="Simmons D."/>
            <person name="Wilczek-Boney K."/>
            <person name="Hale W."/>
            <person name="Jakkamsetti A."/>
            <person name="Pham P."/>
            <person name="Ruth R."/>
            <person name="San Lucas F."/>
            <person name="Warren J."/>
            <person name="Zhang J."/>
            <person name="Zhao Z."/>
            <person name="Zhou C."/>
            <person name="Zhu D."/>
            <person name="Lee S."/>
            <person name="Bess C."/>
            <person name="Blankenburg K."/>
            <person name="Forbes L."/>
            <person name="Fu Q."/>
            <person name="Gubbala S."/>
            <person name="Hirani K."/>
            <person name="Jayaseelan J.C."/>
            <person name="Lara F."/>
            <person name="Munidasa M."/>
            <person name="Palculict T."/>
            <person name="Patil S."/>
            <person name="Pu L.-L."/>
            <person name="Saada N."/>
            <person name="Tang L."/>
            <person name="Weissenberger G."/>
            <person name="Zhu Y."/>
            <person name="Hemphill L."/>
            <person name="Shang Y."/>
            <person name="Youmans B."/>
            <person name="Ayvaz T."/>
            <person name="Ross M."/>
            <person name="Santibanez J."/>
            <person name="Aqrawi P."/>
            <person name="Gross S."/>
            <person name="Joshi V."/>
            <person name="Fowler G."/>
            <person name="Nazareth L."/>
            <person name="Reid J."/>
            <person name="Worley K."/>
            <person name="Petrosino J."/>
            <person name="Highlander S."/>
            <person name="Gibbs R."/>
        </authorList>
    </citation>
    <scope>NUCLEOTIDE SEQUENCE [LARGE SCALE GENOMIC DNA]</scope>
    <source>
        <strain evidence="2">DSM 15272</strain>
    </source>
</reference>
<dbReference type="RefSeq" id="WP_007078847.1">
    <property type="nucleotide sequence ID" value="NZ_CM001024.1"/>
</dbReference>
<evidence type="ECO:0000256" key="1">
    <source>
        <dbReference type="SAM" id="Phobius"/>
    </source>
</evidence>
<keyword evidence="1" id="KW-1133">Transmembrane helix</keyword>
<proteinExistence type="predicted"/>
<dbReference type="HOGENOM" id="CLU_2784646_0_0_11"/>
<evidence type="ECO:0000313" key="2">
    <source>
        <dbReference type="EMBL" id="EFQ83232.1"/>
    </source>
</evidence>
<dbReference type="Proteomes" id="UP000003111">
    <property type="component" value="Unassembled WGS sequence"/>
</dbReference>
<organism evidence="2 3">
    <name type="scientific">Aeromicrobium marinum DSM 15272</name>
    <dbReference type="NCBI Taxonomy" id="585531"/>
    <lineage>
        <taxon>Bacteria</taxon>
        <taxon>Bacillati</taxon>
        <taxon>Actinomycetota</taxon>
        <taxon>Actinomycetes</taxon>
        <taxon>Propionibacteriales</taxon>
        <taxon>Nocardioidaceae</taxon>
        <taxon>Aeromicrobium</taxon>
    </lineage>
</organism>
<dbReference type="EMBL" id="ACLF03000005">
    <property type="protein sequence ID" value="EFQ83232.1"/>
    <property type="molecule type" value="Genomic_DNA"/>
</dbReference>
<keyword evidence="1" id="KW-0812">Transmembrane</keyword>
<gene>
    <name evidence="2" type="ORF">HMPREF0063_11505</name>
</gene>
<feature type="transmembrane region" description="Helical" evidence="1">
    <location>
        <begin position="43"/>
        <end position="67"/>
    </location>
</feature>
<keyword evidence="3" id="KW-1185">Reference proteome</keyword>
<comment type="caution">
    <text evidence="2">The sequence shown here is derived from an EMBL/GenBank/DDBJ whole genome shotgun (WGS) entry which is preliminary data.</text>
</comment>
<accession>E2SBU6</accession>
<dbReference type="AlphaFoldDB" id="E2SBU6"/>
<name>E2SBU6_9ACTN</name>